<comment type="caution">
    <text evidence="1">The sequence shown here is derived from an EMBL/GenBank/DDBJ whole genome shotgun (WGS) entry which is preliminary data.</text>
</comment>
<protein>
    <recommendedName>
        <fullName evidence="3">Ser/Thr-rich protein T10 in DGCR region</fullName>
    </recommendedName>
</protein>
<sequence>MCIAVFMWQAHPLYPLLLLFNRDEFHNRPTKPTSWWEGDEIVGGRDEWAGGTWLACSRKGKLGFLTNVMEPPPNPKRKTRGELIVRFLESSKTPVEFANELIAEEADQYNGFNLVLADIRSKTMVYVSNRPIAAARIPVQVVSPGIHVLTNAQLDTPWFKAERLNRNFKEVIRRHSDDGAKGEVRLEEMVRKLMRDDTKAEKSRLPGVWYPEYELEASSIFVEFDTPKGRCGTRSTAALTVTTTEKVNIYEEYLDKETWKVKKLGYQIEK</sequence>
<name>A0AA41V809_PAPNU</name>
<dbReference type="PANTHER" id="PTHR17985">
    <property type="entry name" value="SER/THR-RICH PROTEIN T10 IN DGCR REGION"/>
    <property type="match status" value="1"/>
</dbReference>
<evidence type="ECO:0000313" key="1">
    <source>
        <dbReference type="EMBL" id="MCL7038285.1"/>
    </source>
</evidence>
<dbReference type="Pfam" id="PF05742">
    <property type="entry name" value="TANGO2"/>
    <property type="match status" value="1"/>
</dbReference>
<keyword evidence="2" id="KW-1185">Reference proteome</keyword>
<proteinExistence type="predicted"/>
<dbReference type="Proteomes" id="UP001177140">
    <property type="component" value="Unassembled WGS sequence"/>
</dbReference>
<evidence type="ECO:0008006" key="3">
    <source>
        <dbReference type="Google" id="ProtNLM"/>
    </source>
</evidence>
<accession>A0AA41V809</accession>
<gene>
    <name evidence="1" type="ORF">MKW94_015748</name>
</gene>
<reference evidence="1" key="1">
    <citation type="submission" date="2022-03" db="EMBL/GenBank/DDBJ databases">
        <title>A functionally conserved STORR gene fusion in Papaver species that diverged 16.8 million years ago.</title>
        <authorList>
            <person name="Catania T."/>
        </authorList>
    </citation>
    <scope>NUCLEOTIDE SEQUENCE</scope>
    <source>
        <strain evidence="1">S-191538</strain>
    </source>
</reference>
<dbReference type="InterPro" id="IPR008551">
    <property type="entry name" value="TANGO2"/>
</dbReference>
<dbReference type="PANTHER" id="PTHR17985:SF8">
    <property type="entry name" value="TRANSPORT AND GOLGI ORGANIZATION PROTEIN 2 HOMOLOG"/>
    <property type="match status" value="1"/>
</dbReference>
<organism evidence="1 2">
    <name type="scientific">Papaver nudicaule</name>
    <name type="common">Iceland poppy</name>
    <dbReference type="NCBI Taxonomy" id="74823"/>
    <lineage>
        <taxon>Eukaryota</taxon>
        <taxon>Viridiplantae</taxon>
        <taxon>Streptophyta</taxon>
        <taxon>Embryophyta</taxon>
        <taxon>Tracheophyta</taxon>
        <taxon>Spermatophyta</taxon>
        <taxon>Magnoliopsida</taxon>
        <taxon>Ranunculales</taxon>
        <taxon>Papaveraceae</taxon>
        <taxon>Papaveroideae</taxon>
        <taxon>Papaver</taxon>
    </lineage>
</organism>
<dbReference type="EMBL" id="JAJJMA010188965">
    <property type="protein sequence ID" value="MCL7038285.1"/>
    <property type="molecule type" value="Genomic_DNA"/>
</dbReference>
<dbReference type="AlphaFoldDB" id="A0AA41V809"/>
<evidence type="ECO:0000313" key="2">
    <source>
        <dbReference type="Proteomes" id="UP001177140"/>
    </source>
</evidence>